<dbReference type="AlphaFoldDB" id="A0A921KJL5"/>
<reference evidence="1" key="1">
    <citation type="journal article" date="2021" name="PeerJ">
        <title>Extensive microbial diversity within the chicken gut microbiome revealed by metagenomics and culture.</title>
        <authorList>
            <person name="Gilroy R."/>
            <person name="Ravi A."/>
            <person name="Getino M."/>
            <person name="Pursley I."/>
            <person name="Horton D.L."/>
            <person name="Alikhan N.F."/>
            <person name="Baker D."/>
            <person name="Gharbi K."/>
            <person name="Hall N."/>
            <person name="Watson M."/>
            <person name="Adriaenssens E.M."/>
            <person name="Foster-Nyarko E."/>
            <person name="Jarju S."/>
            <person name="Secka A."/>
            <person name="Antonio M."/>
            <person name="Oren A."/>
            <person name="Chaudhuri R.R."/>
            <person name="La Ragione R."/>
            <person name="Hildebrand F."/>
            <person name="Pallen M.J."/>
        </authorList>
    </citation>
    <scope>NUCLEOTIDE SEQUENCE</scope>
    <source>
        <strain evidence="1">CHK193-16274</strain>
    </source>
</reference>
<name>A0A921KJL5_9FIRM</name>
<reference evidence="1" key="2">
    <citation type="submission" date="2021-09" db="EMBL/GenBank/DDBJ databases">
        <authorList>
            <person name="Gilroy R."/>
        </authorList>
    </citation>
    <scope>NUCLEOTIDE SEQUENCE</scope>
    <source>
        <strain evidence="1">CHK193-16274</strain>
    </source>
</reference>
<dbReference type="Proteomes" id="UP000749320">
    <property type="component" value="Unassembled WGS sequence"/>
</dbReference>
<protein>
    <submittedName>
        <fullName evidence="1">Uncharacterized protein</fullName>
    </submittedName>
</protein>
<dbReference type="EMBL" id="DYWV01000259">
    <property type="protein sequence ID" value="HJF40795.1"/>
    <property type="molecule type" value="Genomic_DNA"/>
</dbReference>
<evidence type="ECO:0000313" key="1">
    <source>
        <dbReference type="EMBL" id="HJF40795.1"/>
    </source>
</evidence>
<accession>A0A921KJL5</accession>
<sequence length="145" mass="17000">MIFEDVKQFKYQLSEQLTIKVYNRTIKKGIICDGKKIKVGLQCKSLRLYGFSLGASSEGELILRLPRSTIKSNVAFGDYRDTMSDKIPRLMEAERQYYQQGNRLAFKSKSANIYFNEYVFEKKDILKCIVLQYYPLRVIIMIELN</sequence>
<organism evidence="1 2">
    <name type="scientific">Thomasclavelia spiroformis</name>
    <dbReference type="NCBI Taxonomy" id="29348"/>
    <lineage>
        <taxon>Bacteria</taxon>
        <taxon>Bacillati</taxon>
        <taxon>Bacillota</taxon>
        <taxon>Erysipelotrichia</taxon>
        <taxon>Erysipelotrichales</taxon>
        <taxon>Coprobacillaceae</taxon>
        <taxon>Thomasclavelia</taxon>
    </lineage>
</organism>
<comment type="caution">
    <text evidence="1">The sequence shown here is derived from an EMBL/GenBank/DDBJ whole genome shotgun (WGS) entry which is preliminary data.</text>
</comment>
<proteinExistence type="predicted"/>
<gene>
    <name evidence="1" type="ORF">K8V91_07710</name>
</gene>
<evidence type="ECO:0000313" key="2">
    <source>
        <dbReference type="Proteomes" id="UP000749320"/>
    </source>
</evidence>